<name>A0ABW3PPJ8_9BACL</name>
<dbReference type="RefSeq" id="WP_251582372.1">
    <property type="nucleotide sequence ID" value="NZ_JBHTKX010000001.1"/>
</dbReference>
<protein>
    <submittedName>
        <fullName evidence="1">DNA alkylation repair protein</fullName>
    </submittedName>
</protein>
<evidence type="ECO:0000313" key="1">
    <source>
        <dbReference type="EMBL" id="MFD1129424.1"/>
    </source>
</evidence>
<dbReference type="InterPro" id="IPR016024">
    <property type="entry name" value="ARM-type_fold"/>
</dbReference>
<keyword evidence="2" id="KW-1185">Reference proteome</keyword>
<dbReference type="Pfam" id="PF08713">
    <property type="entry name" value="DNA_alkylation"/>
    <property type="match status" value="1"/>
</dbReference>
<evidence type="ECO:0000313" key="2">
    <source>
        <dbReference type="Proteomes" id="UP001597169"/>
    </source>
</evidence>
<comment type="caution">
    <text evidence="1">The sequence shown here is derived from an EMBL/GenBank/DDBJ whole genome shotgun (WGS) entry which is preliminary data.</text>
</comment>
<sequence>MGALTLDQVMSTLEELGTEQTKKTFLRHGAREPFFGVRVGDMKKKLVKDVKKDQEVAQSLFSTGNSDAMYLAGLTVNPKLVSKEMLEAWVQQAYWYMIAEYPVAWLTAESPFATELAMKWIQSEEEMIATAGWSTYANYVSITPDDELDLDELAGLLELVRSTVHEEQNWVRSVMNGFVISVGSYVQPLHEQAMNVAHQIGKVHVDVGNTACKIPLAEEYIRRVEEKGKLFKKRKTCIC</sequence>
<dbReference type="Proteomes" id="UP001597169">
    <property type="component" value="Unassembled WGS sequence"/>
</dbReference>
<organism evidence="1 2">
    <name type="scientific">Paenibacillus provencensis</name>
    <dbReference type="NCBI Taxonomy" id="441151"/>
    <lineage>
        <taxon>Bacteria</taxon>
        <taxon>Bacillati</taxon>
        <taxon>Bacillota</taxon>
        <taxon>Bacilli</taxon>
        <taxon>Bacillales</taxon>
        <taxon>Paenibacillaceae</taxon>
        <taxon>Paenibacillus</taxon>
    </lineage>
</organism>
<dbReference type="SUPFAM" id="SSF48371">
    <property type="entry name" value="ARM repeat"/>
    <property type="match status" value="1"/>
</dbReference>
<gene>
    <name evidence="1" type="ORF">ACFQ3J_14720</name>
</gene>
<dbReference type="EMBL" id="JBHTKX010000001">
    <property type="protein sequence ID" value="MFD1129424.1"/>
    <property type="molecule type" value="Genomic_DNA"/>
</dbReference>
<dbReference type="InterPro" id="IPR014825">
    <property type="entry name" value="DNA_alkylation"/>
</dbReference>
<reference evidence="2" key="1">
    <citation type="journal article" date="2019" name="Int. J. Syst. Evol. Microbiol.">
        <title>The Global Catalogue of Microorganisms (GCM) 10K type strain sequencing project: providing services to taxonomists for standard genome sequencing and annotation.</title>
        <authorList>
            <consortium name="The Broad Institute Genomics Platform"/>
            <consortium name="The Broad Institute Genome Sequencing Center for Infectious Disease"/>
            <person name="Wu L."/>
            <person name="Ma J."/>
        </authorList>
    </citation>
    <scope>NUCLEOTIDE SEQUENCE [LARGE SCALE GENOMIC DNA]</scope>
    <source>
        <strain evidence="2">CCUG 53519</strain>
    </source>
</reference>
<accession>A0ABW3PPJ8</accession>
<dbReference type="PANTHER" id="PTHR41291">
    <property type="entry name" value="DNA ALKYLATION REPAIR PROTEIN"/>
    <property type="match status" value="1"/>
</dbReference>
<proteinExistence type="predicted"/>
<dbReference type="CDD" id="cd06561">
    <property type="entry name" value="AlkD_like"/>
    <property type="match status" value="1"/>
</dbReference>
<dbReference type="PANTHER" id="PTHR41291:SF1">
    <property type="entry name" value="DNA ALKYLATION REPAIR PROTEIN"/>
    <property type="match status" value="1"/>
</dbReference>